<proteinExistence type="predicted"/>
<evidence type="ECO:0000313" key="1">
    <source>
        <dbReference type="EMBL" id="NJR80460.1"/>
    </source>
</evidence>
<gene>
    <name evidence="1" type="ORF">HBH26_17925</name>
</gene>
<sequence>MSVLLPTTPSPTDGTEPSYLDWGGTLRPIFGGSLQKLRRLGDRFALSVVMPPMFTAEAGMLWVARLIAARRAGGAVLPWPQPGFTPPPSGAPRVAGAGQSGSLLTIEGFNPVDYLVREGQFFSIIHGGRRYLHQAAESRAAVDGRITALAIQPMLRISPANLAVCEFDEPKIEGMLGGDEQTWTPSTARTIGLTFSITETK</sequence>
<reference evidence="1 2" key="1">
    <citation type="submission" date="2020-03" db="EMBL/GenBank/DDBJ databases">
        <authorList>
            <person name="Wang L."/>
            <person name="He N."/>
            <person name="Li Y."/>
            <person name="Fang Y."/>
            <person name="Zhang F."/>
        </authorList>
    </citation>
    <scope>NUCLEOTIDE SEQUENCE [LARGE SCALE GENOMIC DNA]</scope>
    <source>
        <strain evidence="1 2">36D10-4-7</strain>
    </source>
</reference>
<dbReference type="EMBL" id="JAAVJH010000018">
    <property type="protein sequence ID" value="NJR80460.1"/>
    <property type="molecule type" value="Genomic_DNA"/>
</dbReference>
<dbReference type="Proteomes" id="UP000732399">
    <property type="component" value="Unassembled WGS sequence"/>
</dbReference>
<organism evidence="1 2">
    <name type="scientific">Sphingomonas corticis</name>
    <dbReference type="NCBI Taxonomy" id="2722791"/>
    <lineage>
        <taxon>Bacteria</taxon>
        <taxon>Pseudomonadati</taxon>
        <taxon>Pseudomonadota</taxon>
        <taxon>Alphaproteobacteria</taxon>
        <taxon>Sphingomonadales</taxon>
        <taxon>Sphingomonadaceae</taxon>
        <taxon>Sphingomonas</taxon>
    </lineage>
</organism>
<evidence type="ECO:0000313" key="2">
    <source>
        <dbReference type="Proteomes" id="UP000732399"/>
    </source>
</evidence>
<name>A0ABX1CR79_9SPHN</name>
<keyword evidence="2" id="KW-1185">Reference proteome</keyword>
<comment type="caution">
    <text evidence="1">The sequence shown here is derived from an EMBL/GenBank/DDBJ whole genome shotgun (WGS) entry which is preliminary data.</text>
</comment>
<dbReference type="RefSeq" id="WP_168136014.1">
    <property type="nucleotide sequence ID" value="NZ_JAAVJH010000018.1"/>
</dbReference>
<protein>
    <submittedName>
        <fullName evidence="1">Uncharacterized protein</fullName>
    </submittedName>
</protein>
<accession>A0ABX1CR79</accession>